<keyword evidence="8" id="KW-0675">Receptor</keyword>
<evidence type="ECO:0000256" key="1">
    <source>
        <dbReference type="ARBA" id="ARBA00004651"/>
    </source>
</evidence>
<feature type="transmembrane region" description="Helical" evidence="11">
    <location>
        <begin position="730"/>
        <end position="753"/>
    </location>
</feature>
<proteinExistence type="predicted"/>
<evidence type="ECO:0000256" key="4">
    <source>
        <dbReference type="ARBA" id="ARBA00022729"/>
    </source>
</evidence>
<dbReference type="Pfam" id="PF00003">
    <property type="entry name" value="7tm_3"/>
    <property type="match status" value="1"/>
</dbReference>
<dbReference type="Pfam" id="PF07562">
    <property type="entry name" value="NCD3G"/>
    <property type="match status" value="1"/>
</dbReference>
<evidence type="ECO:0000313" key="13">
    <source>
        <dbReference type="Proteomes" id="UP001652642"/>
    </source>
</evidence>
<keyword evidence="3 11" id="KW-0812">Transmembrane</keyword>
<reference evidence="14" key="1">
    <citation type="submission" date="2025-08" db="UniProtKB">
        <authorList>
            <consortium name="RefSeq"/>
        </authorList>
    </citation>
    <scope>IDENTIFICATION</scope>
</reference>
<evidence type="ECO:0000256" key="5">
    <source>
        <dbReference type="ARBA" id="ARBA00022989"/>
    </source>
</evidence>
<keyword evidence="9" id="KW-0325">Glycoprotein</keyword>
<dbReference type="PANTHER" id="PTHR24061">
    <property type="entry name" value="CALCIUM-SENSING RECEPTOR-RELATED"/>
    <property type="match status" value="1"/>
</dbReference>
<dbReference type="PROSITE" id="PS50259">
    <property type="entry name" value="G_PROTEIN_RECEP_F3_4"/>
    <property type="match status" value="1"/>
</dbReference>
<keyword evidence="10" id="KW-0807">Transducer</keyword>
<evidence type="ECO:0000256" key="7">
    <source>
        <dbReference type="ARBA" id="ARBA00023136"/>
    </source>
</evidence>
<dbReference type="InterPro" id="IPR017978">
    <property type="entry name" value="GPCR_3_C"/>
</dbReference>
<dbReference type="PRINTS" id="PR00248">
    <property type="entry name" value="GPCRMGR"/>
</dbReference>
<dbReference type="InterPro" id="IPR028082">
    <property type="entry name" value="Peripla_BP_I"/>
</dbReference>
<feature type="transmembrane region" description="Helical" evidence="11">
    <location>
        <begin position="618"/>
        <end position="637"/>
    </location>
</feature>
<feature type="transmembrane region" description="Helical" evidence="11">
    <location>
        <begin position="504"/>
        <end position="530"/>
    </location>
</feature>
<evidence type="ECO:0000256" key="10">
    <source>
        <dbReference type="ARBA" id="ARBA00023224"/>
    </source>
</evidence>
<organism evidence="13 14">
    <name type="scientific">Pogona vitticeps</name>
    <name type="common">central bearded dragon</name>
    <dbReference type="NCBI Taxonomy" id="103695"/>
    <lineage>
        <taxon>Eukaryota</taxon>
        <taxon>Metazoa</taxon>
        <taxon>Chordata</taxon>
        <taxon>Craniata</taxon>
        <taxon>Vertebrata</taxon>
        <taxon>Euteleostomi</taxon>
        <taxon>Lepidosauria</taxon>
        <taxon>Squamata</taxon>
        <taxon>Bifurcata</taxon>
        <taxon>Unidentata</taxon>
        <taxon>Episquamata</taxon>
        <taxon>Toxicofera</taxon>
        <taxon>Iguania</taxon>
        <taxon>Acrodonta</taxon>
        <taxon>Agamidae</taxon>
        <taxon>Amphibolurinae</taxon>
        <taxon>Pogona</taxon>
    </lineage>
</organism>
<feature type="transmembrane region" description="Helical" evidence="11">
    <location>
        <begin position="578"/>
        <end position="598"/>
    </location>
</feature>
<accession>A0ABM5GPX9</accession>
<evidence type="ECO:0000259" key="12">
    <source>
        <dbReference type="PROSITE" id="PS50259"/>
    </source>
</evidence>
<feature type="domain" description="G-protein coupled receptors family 3 profile" evidence="12">
    <location>
        <begin position="504"/>
        <end position="768"/>
    </location>
</feature>
<feature type="transmembrane region" description="Helical" evidence="11">
    <location>
        <begin position="698"/>
        <end position="718"/>
    </location>
</feature>
<dbReference type="InterPro" id="IPR000337">
    <property type="entry name" value="GPCR_3"/>
</dbReference>
<dbReference type="Proteomes" id="UP001652642">
    <property type="component" value="Chromosome 6"/>
</dbReference>
<dbReference type="PANTHER" id="PTHR24061:SF599">
    <property type="entry name" value="G-PROTEIN COUPLED RECEPTORS FAMILY 3 PROFILE DOMAIN-CONTAINING PROTEIN"/>
    <property type="match status" value="1"/>
</dbReference>
<keyword evidence="2" id="KW-1003">Cell membrane</keyword>
<comment type="subcellular location">
    <subcellularLocation>
        <location evidence="1">Cell membrane</location>
        <topology evidence="1">Multi-pass membrane protein</topology>
    </subcellularLocation>
</comment>
<feature type="transmembrane region" description="Helical" evidence="11">
    <location>
        <begin position="542"/>
        <end position="562"/>
    </location>
</feature>
<dbReference type="InterPro" id="IPR000068">
    <property type="entry name" value="GPCR_3_Ca_sens_rcpt-rel"/>
</dbReference>
<keyword evidence="4" id="KW-0732">Signal</keyword>
<name>A0ABM5GPX9_9SAUR</name>
<keyword evidence="6" id="KW-0297">G-protein coupled receptor</keyword>
<dbReference type="InterPro" id="IPR038550">
    <property type="entry name" value="GPCR_3_9-Cys_sf"/>
</dbReference>
<protein>
    <submittedName>
        <fullName evidence="14">Vomeronasal type-2 receptor 26-like</fullName>
    </submittedName>
</protein>
<keyword evidence="5 11" id="KW-1133">Transmembrane helix</keyword>
<dbReference type="InterPro" id="IPR004073">
    <property type="entry name" value="GPCR_3_vmron_rcpt_2"/>
</dbReference>
<gene>
    <name evidence="14" type="primary">LOC140708241</name>
</gene>
<dbReference type="Pfam" id="PF01094">
    <property type="entry name" value="ANF_receptor"/>
    <property type="match status" value="1"/>
</dbReference>
<dbReference type="PRINTS" id="PR01535">
    <property type="entry name" value="VOMERONASL2R"/>
</dbReference>
<evidence type="ECO:0000256" key="9">
    <source>
        <dbReference type="ARBA" id="ARBA00023180"/>
    </source>
</evidence>
<sequence length="770" mass="87671">MSHLQSILPKYYQSGDLIYGASILRAFFDSGQHKFTKLPPGILPTKTLLTENYQHILALAFAVKEINQNPHLLPNITLGFNIYDNYLHAWWATRVTVELISSRNRCVPNYKCDSHDHLLAVIEELISTLSDETENLFRIYKIPQLRYGSSAVDTKDARFLPIYQMVPNGRIQFRGIIQLLHHFKWKWIAFLAADEEILEWFLRVMLPEFLDNGICLELFLSFYYDVVSSDYAIRAMQIYNKAMNFKANVTVAYGSASSIMLLRRFLSQGIGHAMQKSSGCVWILTVGMELKFFTSRKFGDEQAFHGALSFAVHSTQIQGFVEFIKSRHPSRTNGDGFMKEFWSEAFDCTFQDSVVDNVGGDVCTEEEKLENLPQHVFPKTVTSHSYSIYNAVYAVAHALHAMYSSTSKSNARMKGGRRELHTLQSWQVQPSSVCSAKCQAGYRKKRKEGEMFCCYDCIQCPKGWVSGEEDMAYCARCPDDHYPNKDQNSCVPKRITFLSYEEPLGITLAIFALSLVLITSLVLGIFMKYHNTPIVKANNQDLTYTLLISLLLCFLCTFLFIGRPETATCILQRMTSDIIFTVTVSTLLAKTITVVLAFKAMQPGSRIKKWVGKKLASFIILACSTLQVTVCLVWLVTSPPFPDTDIHSLPEEIILWCNASSFQILFSELSFMGLMAFISFTVAFFARKLPDGFNESTLITFSMGVFCIIWMCFVPVYLTAKGKHIVEFEVFFFIASNAGLLGCFFFPKCYIILLKPELNSREQLRRRIKH</sequence>
<dbReference type="GeneID" id="140708241"/>
<dbReference type="Gene3D" id="2.10.50.30">
    <property type="entry name" value="GPCR, family 3, nine cysteines domain"/>
    <property type="match status" value="1"/>
</dbReference>
<evidence type="ECO:0000256" key="3">
    <source>
        <dbReference type="ARBA" id="ARBA00022692"/>
    </source>
</evidence>
<evidence type="ECO:0000256" key="8">
    <source>
        <dbReference type="ARBA" id="ARBA00023170"/>
    </source>
</evidence>
<dbReference type="SUPFAM" id="SSF53822">
    <property type="entry name" value="Periplasmic binding protein-like I"/>
    <property type="match status" value="1"/>
</dbReference>
<keyword evidence="13" id="KW-1185">Reference proteome</keyword>
<dbReference type="InterPro" id="IPR001828">
    <property type="entry name" value="ANF_lig-bd_rcpt"/>
</dbReference>
<dbReference type="InterPro" id="IPR011500">
    <property type="entry name" value="GPCR_3_9-Cys_dom"/>
</dbReference>
<evidence type="ECO:0000256" key="11">
    <source>
        <dbReference type="SAM" id="Phobius"/>
    </source>
</evidence>
<evidence type="ECO:0000256" key="2">
    <source>
        <dbReference type="ARBA" id="ARBA00022475"/>
    </source>
</evidence>
<dbReference type="RefSeq" id="XP_072859712.1">
    <property type="nucleotide sequence ID" value="XM_073003611.1"/>
</dbReference>
<keyword evidence="7 11" id="KW-0472">Membrane</keyword>
<dbReference type="Gene3D" id="3.40.50.2300">
    <property type="match status" value="2"/>
</dbReference>
<feature type="transmembrane region" description="Helical" evidence="11">
    <location>
        <begin position="664"/>
        <end position="686"/>
    </location>
</feature>
<evidence type="ECO:0000256" key="6">
    <source>
        <dbReference type="ARBA" id="ARBA00023040"/>
    </source>
</evidence>
<evidence type="ECO:0000313" key="14">
    <source>
        <dbReference type="RefSeq" id="XP_072859712.1"/>
    </source>
</evidence>